<dbReference type="Pfam" id="PF02270">
    <property type="entry name" value="TFIIF_beta"/>
    <property type="match status" value="1"/>
</dbReference>
<dbReference type="Pfam" id="PF17683">
    <property type="entry name" value="TFIIF_beta_N"/>
    <property type="match status" value="1"/>
</dbReference>
<evidence type="ECO:0000313" key="14">
    <source>
        <dbReference type="Proteomes" id="UP001182556"/>
    </source>
</evidence>
<dbReference type="InterPro" id="IPR036388">
    <property type="entry name" value="WH-like_DNA-bd_sf"/>
</dbReference>
<dbReference type="GO" id="GO:0006367">
    <property type="term" value="P:transcription initiation at RNA polymerase II promoter"/>
    <property type="evidence" value="ECO:0007669"/>
    <property type="project" value="InterPro"/>
</dbReference>
<evidence type="ECO:0000256" key="7">
    <source>
        <dbReference type="ARBA" id="ARBA00023242"/>
    </source>
</evidence>
<evidence type="ECO:0000256" key="4">
    <source>
        <dbReference type="ARBA" id="ARBA00023015"/>
    </source>
</evidence>
<dbReference type="InterPro" id="IPR011039">
    <property type="entry name" value="TFIIF_interaction"/>
</dbReference>
<evidence type="ECO:0000256" key="6">
    <source>
        <dbReference type="ARBA" id="ARBA00023163"/>
    </source>
</evidence>
<dbReference type="PANTHER" id="PTHR10445">
    <property type="entry name" value="GENERAL TRANSCRIPTION FACTOR IIF SUBUNIT 2"/>
    <property type="match status" value="1"/>
</dbReference>
<evidence type="ECO:0000259" key="12">
    <source>
        <dbReference type="Pfam" id="PF17683"/>
    </source>
</evidence>
<feature type="region of interest" description="Disordered" evidence="10">
    <location>
        <begin position="296"/>
        <end position="329"/>
    </location>
</feature>
<feature type="domain" description="TFIIF beta subunit N-terminal" evidence="12">
    <location>
        <begin position="30"/>
        <end position="161"/>
    </location>
</feature>
<dbReference type="FunFam" id="1.10.10.10:FF:000035">
    <property type="entry name" value="General transcription factor IIF subunit 2"/>
    <property type="match status" value="1"/>
</dbReference>
<reference evidence="13" key="1">
    <citation type="submission" date="2023-02" db="EMBL/GenBank/DDBJ databases">
        <title>Identification and recombinant expression of a fungal hydrolase from Papiliotrema laurentii that hydrolyzes apple cutin and clears colloidal polyester polyurethane.</title>
        <authorList>
            <consortium name="DOE Joint Genome Institute"/>
            <person name="Roman V.A."/>
            <person name="Bojanowski C."/>
            <person name="Crable B.R."/>
            <person name="Wagner D.N."/>
            <person name="Hung C.S."/>
            <person name="Nadeau L.J."/>
            <person name="Schratz L."/>
            <person name="Haridas S."/>
            <person name="Pangilinan J."/>
            <person name="Lipzen A."/>
            <person name="Na H."/>
            <person name="Yan M."/>
            <person name="Ng V."/>
            <person name="Grigoriev I.V."/>
            <person name="Spatafora J.W."/>
            <person name="Barlow D."/>
            <person name="Biffinger J."/>
            <person name="Kelley-Loughnane N."/>
            <person name="Varaljay V.A."/>
            <person name="Crookes-Goodson W.J."/>
        </authorList>
    </citation>
    <scope>NUCLEOTIDE SEQUENCE</scope>
    <source>
        <strain evidence="13">5307AH</strain>
    </source>
</reference>
<dbReference type="Gene3D" id="1.10.10.10">
    <property type="entry name" value="Winged helix-like DNA-binding domain superfamily/Winged helix DNA-binding domain"/>
    <property type="match status" value="1"/>
</dbReference>
<protein>
    <recommendedName>
        <fullName evidence="3">Transcription initiation factor IIF subunit beta</fullName>
    </recommendedName>
    <alternativeName>
        <fullName evidence="9">TFIIF medium subunit</fullName>
    </alternativeName>
    <alternativeName>
        <fullName evidence="8">TFIIF-beta</fullName>
    </alternativeName>
</protein>
<evidence type="ECO:0000256" key="9">
    <source>
        <dbReference type="ARBA" id="ARBA00081863"/>
    </source>
</evidence>
<keyword evidence="14" id="KW-1185">Reference proteome</keyword>
<evidence type="ECO:0000259" key="11">
    <source>
        <dbReference type="Pfam" id="PF02270"/>
    </source>
</evidence>
<organism evidence="13 14">
    <name type="scientific">Papiliotrema laurentii</name>
    <name type="common">Cryptococcus laurentii</name>
    <dbReference type="NCBI Taxonomy" id="5418"/>
    <lineage>
        <taxon>Eukaryota</taxon>
        <taxon>Fungi</taxon>
        <taxon>Dikarya</taxon>
        <taxon>Basidiomycota</taxon>
        <taxon>Agaricomycotina</taxon>
        <taxon>Tremellomycetes</taxon>
        <taxon>Tremellales</taxon>
        <taxon>Rhynchogastremaceae</taxon>
        <taxon>Papiliotrema</taxon>
    </lineage>
</organism>
<sequence length="329" mass="37429">MADVKPTLPKPPTQPEDEQLSVAPTFDRNQPWAVKIPKFLQEKWEQIKEPGVELGTMVVDTNYDPPRITIRLPTVTKDAEGNITKKPAYDTSDLPEAYTVDIPLESETSKVHAKPKNTFVFTEKERSWGITEGLSLGKRKREKAYPTLQGKVAHEATLRPVKNKKYERILEQRTLADGQSRRPIVRMEDTGISRGKQNQLASGYANSTSRLGRGMVALHKKQQGDKKARLEQTELTDRLFDCFNSKPYWSFVVLSKTLEQPDQWLREVLTEVAEQVPSGPYAGLWALKPEWSDIKDDILGEKKEGAKDENEEEEESDDDDDEDMEEVGM</sequence>
<keyword evidence="6" id="KW-0804">Transcription</keyword>
<comment type="caution">
    <text evidence="13">The sequence shown here is derived from an EMBL/GenBank/DDBJ whole genome shotgun (WGS) entry which is preliminary data.</text>
</comment>
<evidence type="ECO:0000256" key="3">
    <source>
        <dbReference type="ARBA" id="ARBA00021453"/>
    </source>
</evidence>
<feature type="region of interest" description="Disordered" evidence="10">
    <location>
        <begin position="1"/>
        <end position="27"/>
    </location>
</feature>
<comment type="subcellular location">
    <subcellularLocation>
        <location evidence="1">Nucleus</location>
    </subcellularLocation>
</comment>
<dbReference type="PANTHER" id="PTHR10445:SF0">
    <property type="entry name" value="GENERAL TRANSCRIPTION FACTOR IIF SUBUNIT 2"/>
    <property type="match status" value="1"/>
</dbReference>
<dbReference type="SUPFAM" id="SSF46785">
    <property type="entry name" value="Winged helix' DNA-binding domain"/>
    <property type="match status" value="1"/>
</dbReference>
<evidence type="ECO:0000256" key="1">
    <source>
        <dbReference type="ARBA" id="ARBA00004123"/>
    </source>
</evidence>
<dbReference type="CDD" id="cd07980">
    <property type="entry name" value="TFIIF_beta"/>
    <property type="match status" value="1"/>
</dbReference>
<gene>
    <name evidence="13" type="ORF">DB88DRAFT_497768</name>
</gene>
<evidence type="ECO:0000256" key="5">
    <source>
        <dbReference type="ARBA" id="ARBA00023125"/>
    </source>
</evidence>
<feature type="compositionally biased region" description="Acidic residues" evidence="10">
    <location>
        <begin position="309"/>
        <end position="329"/>
    </location>
</feature>
<dbReference type="InterPro" id="IPR003196">
    <property type="entry name" value="TFIIF_beta"/>
</dbReference>
<evidence type="ECO:0000313" key="13">
    <source>
        <dbReference type="EMBL" id="KAK1922286.1"/>
    </source>
</evidence>
<dbReference type="SUPFAM" id="SSF50916">
    <property type="entry name" value="Rap30/74 interaction domains"/>
    <property type="match status" value="1"/>
</dbReference>
<keyword evidence="7" id="KW-0539">Nucleus</keyword>
<feature type="compositionally biased region" description="Basic and acidic residues" evidence="10">
    <location>
        <begin position="296"/>
        <end position="308"/>
    </location>
</feature>
<accession>A0AAD9FNI8</accession>
<dbReference type="GO" id="GO:0005674">
    <property type="term" value="C:transcription factor TFIIF complex"/>
    <property type="evidence" value="ECO:0007669"/>
    <property type="project" value="InterPro"/>
</dbReference>
<proteinExistence type="inferred from homology"/>
<evidence type="ECO:0000256" key="10">
    <source>
        <dbReference type="SAM" id="MobiDB-lite"/>
    </source>
</evidence>
<comment type="similarity">
    <text evidence="2">Belongs to the TFIIF beta subunit family.</text>
</comment>
<keyword evidence="5" id="KW-0238">DNA-binding</keyword>
<evidence type="ECO:0000256" key="2">
    <source>
        <dbReference type="ARBA" id="ARBA00009543"/>
    </source>
</evidence>
<dbReference type="Proteomes" id="UP001182556">
    <property type="component" value="Unassembled WGS sequence"/>
</dbReference>
<keyword evidence="4" id="KW-0805">Transcription regulation</keyword>
<name>A0AAD9FNI8_PAPLA</name>
<dbReference type="InterPro" id="IPR040504">
    <property type="entry name" value="TFIIF_beta_N"/>
</dbReference>
<dbReference type="AlphaFoldDB" id="A0AAD9FNI8"/>
<evidence type="ECO:0000256" key="8">
    <source>
        <dbReference type="ARBA" id="ARBA00081473"/>
    </source>
</evidence>
<dbReference type="EMBL" id="JAODAN010000009">
    <property type="protein sequence ID" value="KAK1922286.1"/>
    <property type="molecule type" value="Genomic_DNA"/>
</dbReference>
<dbReference type="InterPro" id="IPR040450">
    <property type="entry name" value="TFIIF_beta_HTH"/>
</dbReference>
<feature type="domain" description="TFIIF beta subunit HTH" evidence="11">
    <location>
        <begin position="228"/>
        <end position="291"/>
    </location>
</feature>
<dbReference type="GO" id="GO:0003677">
    <property type="term" value="F:DNA binding"/>
    <property type="evidence" value="ECO:0007669"/>
    <property type="project" value="UniProtKB-KW"/>
</dbReference>
<dbReference type="InterPro" id="IPR036390">
    <property type="entry name" value="WH_DNA-bd_sf"/>
</dbReference>